<gene>
    <name evidence="3" type="ORF">EG19_09770</name>
</gene>
<accession>A0A062Y2Q0</accession>
<dbReference type="EMBL" id="JMFG01000005">
    <property type="protein sequence ID" value="KDA54701.1"/>
    <property type="molecule type" value="Genomic_DNA"/>
</dbReference>
<evidence type="ECO:0000313" key="3">
    <source>
        <dbReference type="EMBL" id="KDA54701.1"/>
    </source>
</evidence>
<keyword evidence="4" id="KW-1185">Reference proteome</keyword>
<dbReference type="PRINTS" id="PR01713">
    <property type="entry name" value="NUCEPIMERASE"/>
</dbReference>
<evidence type="ECO:0000256" key="1">
    <source>
        <dbReference type="ARBA" id="ARBA00023027"/>
    </source>
</evidence>
<comment type="caution">
    <text evidence="3">The sequence shown here is derived from an EMBL/GenBank/DDBJ whole genome shotgun (WGS) entry which is preliminary data.</text>
</comment>
<dbReference type="PANTHER" id="PTHR43574">
    <property type="entry name" value="EPIMERASE-RELATED"/>
    <property type="match status" value="1"/>
</dbReference>
<keyword evidence="1" id="KW-0520">NAD</keyword>
<dbReference type="Proteomes" id="UP000027284">
    <property type="component" value="Unassembled WGS sequence"/>
</dbReference>
<dbReference type="OrthoDB" id="9766450at2"/>
<reference evidence="3 4" key="1">
    <citation type="submission" date="2014-04" db="EMBL/GenBank/DDBJ databases">
        <title>The Genome Sequence of Thermoanaerobaculum aquaticum MP-01, The First Cultivated Group 23 Acidobacterium.</title>
        <authorList>
            <person name="Stamps B.W."/>
            <person name="Losey N.A."/>
            <person name="Lawson P.A."/>
            <person name="Stevenson B.S."/>
        </authorList>
    </citation>
    <scope>NUCLEOTIDE SEQUENCE [LARGE SCALE GENOMIC DNA]</scope>
    <source>
        <strain evidence="3 4">MP-01</strain>
    </source>
</reference>
<dbReference type="Pfam" id="PF16363">
    <property type="entry name" value="GDP_Man_Dehyd"/>
    <property type="match status" value="1"/>
</dbReference>
<evidence type="ECO:0000259" key="2">
    <source>
        <dbReference type="Pfam" id="PF16363"/>
    </source>
</evidence>
<dbReference type="Gene3D" id="3.40.50.720">
    <property type="entry name" value="NAD(P)-binding Rossmann-like Domain"/>
    <property type="match status" value="1"/>
</dbReference>
<evidence type="ECO:0000313" key="4">
    <source>
        <dbReference type="Proteomes" id="UP000027284"/>
    </source>
</evidence>
<dbReference type="SUPFAM" id="SSF51735">
    <property type="entry name" value="NAD(P)-binding Rossmann-fold domains"/>
    <property type="match status" value="1"/>
</dbReference>
<name>A0A062Y2Q0_9BACT</name>
<dbReference type="InterPro" id="IPR036291">
    <property type="entry name" value="NAD(P)-bd_dom_sf"/>
</dbReference>
<feature type="domain" description="NAD(P)-binding" evidence="2">
    <location>
        <begin position="5"/>
        <end position="307"/>
    </location>
</feature>
<sequence length="318" mass="35662">MRTVLVTGGAGFIGSHVTQALLDRGFDVVCLDDFNDYYNPAFKRENVAPFLENPRFHLVEGDIRDRDLVFATYRQFGISTTVHLAARAGVRPSIANPRLYEEVNGVGTVNLLEAAHRFGAYTFIFGSTSSVYGINSKVPFSEEDPIAYPISPYAASKRGAELMCYTFHHLYGLKVTVLRFFTVYGPRQRPDMAIYKFTELLAKGKPVPRFGDGSMARDYTYIDDIVRGVMAAFDHEADFEIVNLGGSRTTTLQQLIELIARELGVPPLVEELPLQPGDVPITFADVSKAKRLWGWQPEVPIEEGISRFVRWFKAHRLG</sequence>
<dbReference type="RefSeq" id="WP_038046879.1">
    <property type="nucleotide sequence ID" value="NZ_JMFG01000005.1"/>
</dbReference>
<protein>
    <submittedName>
        <fullName evidence="3">Epimerase</fullName>
    </submittedName>
</protein>
<proteinExistence type="predicted"/>
<dbReference type="InterPro" id="IPR016040">
    <property type="entry name" value="NAD(P)-bd_dom"/>
</dbReference>
<organism evidence="3 4">
    <name type="scientific">Thermoanaerobaculum aquaticum</name>
    <dbReference type="NCBI Taxonomy" id="1312852"/>
    <lineage>
        <taxon>Bacteria</taxon>
        <taxon>Pseudomonadati</taxon>
        <taxon>Acidobacteriota</taxon>
        <taxon>Thermoanaerobaculia</taxon>
        <taxon>Thermoanaerobaculales</taxon>
        <taxon>Thermoanaerobaculaceae</taxon>
        <taxon>Thermoanaerobaculum</taxon>
    </lineage>
</organism>
<dbReference type="STRING" id="1312852.EG19_09770"/>
<dbReference type="AlphaFoldDB" id="A0A062Y2Q0"/>